<evidence type="ECO:0000313" key="2">
    <source>
        <dbReference type="EMBL" id="RZF22515.1"/>
    </source>
</evidence>
<dbReference type="SMART" id="SM00331">
    <property type="entry name" value="PP2C_SIG"/>
    <property type="match status" value="1"/>
</dbReference>
<dbReference type="EMBL" id="QDKL01000001">
    <property type="protein sequence ID" value="RZF22515.1"/>
    <property type="molecule type" value="Genomic_DNA"/>
</dbReference>
<dbReference type="InterPro" id="IPR001932">
    <property type="entry name" value="PPM-type_phosphatase-like_dom"/>
</dbReference>
<evidence type="ECO:0000259" key="1">
    <source>
        <dbReference type="PROSITE" id="PS51746"/>
    </source>
</evidence>
<dbReference type="SUPFAM" id="SSF81606">
    <property type="entry name" value="PP2C-like"/>
    <property type="match status" value="1"/>
</dbReference>
<evidence type="ECO:0000313" key="3">
    <source>
        <dbReference type="Proteomes" id="UP000443582"/>
    </source>
</evidence>
<dbReference type="SMART" id="SM00332">
    <property type="entry name" value="PP2Cc"/>
    <property type="match status" value="1"/>
</dbReference>
<dbReference type="Proteomes" id="UP000443582">
    <property type="component" value="Unassembled WGS sequence"/>
</dbReference>
<name>A0ABY0IIX5_9BACT</name>
<accession>A0ABY0IIX5</accession>
<dbReference type="InterPro" id="IPR036457">
    <property type="entry name" value="PPM-type-like_dom_sf"/>
</dbReference>
<dbReference type="Pfam" id="PF13672">
    <property type="entry name" value="PP2C_2"/>
    <property type="match status" value="1"/>
</dbReference>
<protein>
    <recommendedName>
        <fullName evidence="1">PPM-type phosphatase domain-containing protein</fullName>
    </recommendedName>
</protein>
<sequence>MPFKKIICDINEFESDLFDFGDYRIGYFISRHKYKEGTEQNEDSLFISGDEKSFVFGVADGAGGHPRGRDASVAISEEISKYSANSNSLDLIEAANQKVNDLKAGARATLAFAEIKDDNIRFYHVGDSEILYWNAHGNELYTSTPHSGVGHMVKAGVLGQEESLSHPERNYVNNLMGDDLIKIESTSSSIMKKGHTVLIGSDGLFDNIPHDTLTELIGQGGFDKSFEDLVNFCKTQTEDKWLKFDDTSFVVIRKVKA</sequence>
<feature type="domain" description="PPM-type phosphatase" evidence="1">
    <location>
        <begin position="24"/>
        <end position="254"/>
    </location>
</feature>
<gene>
    <name evidence="2" type="ORF">DAY19_01730</name>
</gene>
<comment type="caution">
    <text evidence="2">The sequence shown here is derived from an EMBL/GenBank/DDBJ whole genome shotgun (WGS) entry which is preliminary data.</text>
</comment>
<organism evidence="2 3">
    <name type="scientific">Halobacteriovorax vibrionivorans</name>
    <dbReference type="NCBI Taxonomy" id="2152716"/>
    <lineage>
        <taxon>Bacteria</taxon>
        <taxon>Pseudomonadati</taxon>
        <taxon>Bdellovibrionota</taxon>
        <taxon>Bacteriovoracia</taxon>
        <taxon>Bacteriovoracales</taxon>
        <taxon>Halobacteriovoraceae</taxon>
        <taxon>Halobacteriovorax</taxon>
    </lineage>
</organism>
<reference evidence="3" key="1">
    <citation type="journal article" date="2019" name="Int. J. Syst. Evol. Microbiol.">
        <title>Halobacteriovorax valvorus sp. nov., a novel prokaryotic predator isolated from coastal seawater of China.</title>
        <authorList>
            <person name="Chen M.-X."/>
        </authorList>
    </citation>
    <scope>NUCLEOTIDE SEQUENCE [LARGE SCALE GENOMIC DNA]</scope>
    <source>
        <strain evidence="3">BL9</strain>
    </source>
</reference>
<dbReference type="Gene3D" id="3.60.40.10">
    <property type="entry name" value="PPM-type phosphatase domain"/>
    <property type="match status" value="1"/>
</dbReference>
<dbReference type="PROSITE" id="PS51746">
    <property type="entry name" value="PPM_2"/>
    <property type="match status" value="1"/>
</dbReference>
<keyword evidence="3" id="KW-1185">Reference proteome</keyword>
<proteinExistence type="predicted"/>
<dbReference type="RefSeq" id="WP_114705460.1">
    <property type="nucleotide sequence ID" value="NZ_QDKL01000001.1"/>
</dbReference>